<evidence type="ECO:0000313" key="3">
    <source>
        <dbReference type="Proteomes" id="UP001391051"/>
    </source>
</evidence>
<accession>A0ABR1Q2J0</accession>
<reference evidence="2 3" key="1">
    <citation type="submission" date="2023-01" db="EMBL/GenBank/DDBJ databases">
        <title>Analysis of 21 Apiospora genomes using comparative genomics revels a genus with tremendous synthesis potential of carbohydrate active enzymes and secondary metabolites.</title>
        <authorList>
            <person name="Sorensen T."/>
        </authorList>
    </citation>
    <scope>NUCLEOTIDE SEQUENCE [LARGE SCALE GENOMIC DNA]</scope>
    <source>
        <strain evidence="2 3">CBS 24483</strain>
    </source>
</reference>
<dbReference type="GeneID" id="92079666"/>
<name>A0ABR1Q2J0_9PEZI</name>
<organism evidence="2 3">
    <name type="scientific">Apiospora aurea</name>
    <dbReference type="NCBI Taxonomy" id="335848"/>
    <lineage>
        <taxon>Eukaryota</taxon>
        <taxon>Fungi</taxon>
        <taxon>Dikarya</taxon>
        <taxon>Ascomycota</taxon>
        <taxon>Pezizomycotina</taxon>
        <taxon>Sordariomycetes</taxon>
        <taxon>Xylariomycetidae</taxon>
        <taxon>Amphisphaeriales</taxon>
        <taxon>Apiosporaceae</taxon>
        <taxon>Apiospora</taxon>
    </lineage>
</organism>
<comment type="caution">
    <text evidence="2">The sequence shown here is derived from an EMBL/GenBank/DDBJ whole genome shotgun (WGS) entry which is preliminary data.</text>
</comment>
<dbReference type="Proteomes" id="UP001391051">
    <property type="component" value="Unassembled WGS sequence"/>
</dbReference>
<keyword evidence="3" id="KW-1185">Reference proteome</keyword>
<dbReference type="RefSeq" id="XP_066696095.1">
    <property type="nucleotide sequence ID" value="XM_066846604.1"/>
</dbReference>
<gene>
    <name evidence="2" type="ORF">PG986_010382</name>
</gene>
<proteinExistence type="predicted"/>
<protein>
    <submittedName>
        <fullName evidence="2">Uncharacterized protein</fullName>
    </submittedName>
</protein>
<evidence type="ECO:0000256" key="1">
    <source>
        <dbReference type="SAM" id="MobiDB-lite"/>
    </source>
</evidence>
<evidence type="ECO:0000313" key="2">
    <source>
        <dbReference type="EMBL" id="KAK7946061.1"/>
    </source>
</evidence>
<sequence length="68" mass="7374">MAMPKSPTVSFAPEVGRDFAPPGALPPPQAEAACHVSPELAVPAVHTKPTDMEVVVPSAWRRRWRRTS</sequence>
<dbReference type="EMBL" id="JAQQWE010000007">
    <property type="protein sequence ID" value="KAK7946061.1"/>
    <property type="molecule type" value="Genomic_DNA"/>
</dbReference>
<feature type="region of interest" description="Disordered" evidence="1">
    <location>
        <begin position="1"/>
        <end position="32"/>
    </location>
</feature>